<dbReference type="InterPro" id="IPR020449">
    <property type="entry name" value="Tscrpt_reg_AraC-type_HTH"/>
</dbReference>
<dbReference type="AlphaFoldDB" id="A0A7X6BLW1"/>
<dbReference type="Gene3D" id="1.10.10.60">
    <property type="entry name" value="Homeodomain-like"/>
    <property type="match status" value="2"/>
</dbReference>
<dbReference type="SUPFAM" id="SSF46689">
    <property type="entry name" value="Homeodomain-like"/>
    <property type="match status" value="1"/>
</dbReference>
<dbReference type="GeneID" id="86890714"/>
<dbReference type="Proteomes" id="UP001302374">
    <property type="component" value="Chromosome"/>
</dbReference>
<dbReference type="InterPro" id="IPR018060">
    <property type="entry name" value="HTH_AraC"/>
</dbReference>
<evidence type="ECO:0000313" key="7">
    <source>
        <dbReference type="Proteomes" id="UP000576368"/>
    </source>
</evidence>
<keyword evidence="8" id="KW-1185">Reference proteome</keyword>
<proteinExistence type="predicted"/>
<dbReference type="PRINTS" id="PR00032">
    <property type="entry name" value="HTHARAC"/>
</dbReference>
<dbReference type="Proteomes" id="UP000576368">
    <property type="component" value="Unassembled WGS sequence"/>
</dbReference>
<dbReference type="EMBL" id="CP043839">
    <property type="protein sequence ID" value="WOF11742.1"/>
    <property type="molecule type" value="Genomic_DNA"/>
</dbReference>
<dbReference type="RefSeq" id="WP_087422232.1">
    <property type="nucleotide sequence ID" value="NZ_BMPA01000015.1"/>
</dbReference>
<evidence type="ECO:0000259" key="4">
    <source>
        <dbReference type="PROSITE" id="PS01124"/>
    </source>
</evidence>
<dbReference type="SMART" id="SM00342">
    <property type="entry name" value="HTH_ARAC"/>
    <property type="match status" value="1"/>
</dbReference>
<evidence type="ECO:0000313" key="5">
    <source>
        <dbReference type="EMBL" id="NJC20277.1"/>
    </source>
</evidence>
<dbReference type="PANTHER" id="PTHR43280:SF32">
    <property type="entry name" value="TRANSCRIPTIONAL REGULATORY PROTEIN"/>
    <property type="match status" value="1"/>
</dbReference>
<evidence type="ECO:0000256" key="2">
    <source>
        <dbReference type="ARBA" id="ARBA00023125"/>
    </source>
</evidence>
<dbReference type="EMBL" id="JAATLI010000016">
    <property type="protein sequence ID" value="NJC20277.1"/>
    <property type="molecule type" value="Genomic_DNA"/>
</dbReference>
<evidence type="ECO:0000256" key="3">
    <source>
        <dbReference type="ARBA" id="ARBA00023163"/>
    </source>
</evidence>
<organism evidence="5 7">
    <name type="scientific">Butyricimonas paravirosa</name>
    <dbReference type="NCBI Taxonomy" id="1472417"/>
    <lineage>
        <taxon>Bacteria</taxon>
        <taxon>Pseudomonadati</taxon>
        <taxon>Bacteroidota</taxon>
        <taxon>Bacteroidia</taxon>
        <taxon>Bacteroidales</taxon>
        <taxon>Odoribacteraceae</taxon>
        <taxon>Butyricimonas</taxon>
    </lineage>
</organism>
<evidence type="ECO:0000256" key="1">
    <source>
        <dbReference type="ARBA" id="ARBA00023015"/>
    </source>
</evidence>
<name>A0A7X6BLW1_9BACT</name>
<keyword evidence="3" id="KW-0804">Transcription</keyword>
<dbReference type="Pfam" id="PF12833">
    <property type="entry name" value="HTH_18"/>
    <property type="match status" value="1"/>
</dbReference>
<dbReference type="PANTHER" id="PTHR43280">
    <property type="entry name" value="ARAC-FAMILY TRANSCRIPTIONAL REGULATOR"/>
    <property type="match status" value="1"/>
</dbReference>
<evidence type="ECO:0000313" key="6">
    <source>
        <dbReference type="EMBL" id="WOF11742.1"/>
    </source>
</evidence>
<dbReference type="InterPro" id="IPR009057">
    <property type="entry name" value="Homeodomain-like_sf"/>
</dbReference>
<evidence type="ECO:0000313" key="8">
    <source>
        <dbReference type="Proteomes" id="UP001302374"/>
    </source>
</evidence>
<dbReference type="PROSITE" id="PS01124">
    <property type="entry name" value="HTH_ARAC_FAMILY_2"/>
    <property type="match status" value="1"/>
</dbReference>
<reference evidence="6 8" key="1">
    <citation type="submission" date="2019-09" db="EMBL/GenBank/DDBJ databases">
        <title>Butyricimonas paravirosa DSM 105722 (=214-4 = JCM 18677 = CCUG 65563).</title>
        <authorList>
            <person name="Le Roy T."/>
            <person name="Cani P.D."/>
        </authorList>
    </citation>
    <scope>NUCLEOTIDE SEQUENCE [LARGE SCALE GENOMIC DNA]</scope>
    <source>
        <strain evidence="6 8">DSM 105722</strain>
    </source>
</reference>
<sequence>MDEILKIDTIEQYNNLFGFQTLHPLVSLVDFDAPERQENYRMTIGFYGIFLKETKGCVINYGKSNYDYDDETVVSFAPGQTVGFTRIEGVPPKSIGLLFHPDFIRGTSLGQKIKKYTFFSYEANEALHLSVEERLVVTNCLSIVRSELQHAIDKHTKGLICTNIELLLDYCMRFYERQFITRQNMNLDVLSRFERLIDDYLDSDLVEKNGVPSVQYFADKICLSPNYFGDLVKKETGKSAKEYIQLKMLDVAKEYLLHPEKSITQVAYKLGFQYPQHFVRFFKRYEGITPSQYRVSS</sequence>
<dbReference type="GO" id="GO:0043565">
    <property type="term" value="F:sequence-specific DNA binding"/>
    <property type="evidence" value="ECO:0007669"/>
    <property type="project" value="InterPro"/>
</dbReference>
<dbReference type="GO" id="GO:0003700">
    <property type="term" value="F:DNA-binding transcription factor activity"/>
    <property type="evidence" value="ECO:0007669"/>
    <property type="project" value="InterPro"/>
</dbReference>
<gene>
    <name evidence="6" type="ORF">F1644_05435</name>
    <name evidence="5" type="ORF">GGR15_003922</name>
</gene>
<reference evidence="5 7" key="2">
    <citation type="submission" date="2020-03" db="EMBL/GenBank/DDBJ databases">
        <title>Genomic Encyclopedia of Type Strains, Phase IV (KMG-IV): sequencing the most valuable type-strain genomes for metagenomic binning, comparative biology and taxonomic classification.</title>
        <authorList>
            <person name="Goeker M."/>
        </authorList>
    </citation>
    <scope>NUCLEOTIDE SEQUENCE [LARGE SCALE GENOMIC DNA]</scope>
    <source>
        <strain evidence="5 7">DSM 105722</strain>
    </source>
</reference>
<feature type="domain" description="HTH araC/xylS-type" evidence="4">
    <location>
        <begin position="195"/>
        <end position="296"/>
    </location>
</feature>
<protein>
    <submittedName>
        <fullName evidence="6">AraC family transcriptional regulator</fullName>
    </submittedName>
    <submittedName>
        <fullName evidence="5">AraC-like DNA-binding protein</fullName>
    </submittedName>
</protein>
<accession>A0A7X6BLW1</accession>
<keyword evidence="2 5" id="KW-0238">DNA-binding</keyword>
<keyword evidence="1" id="KW-0805">Transcription regulation</keyword>